<gene>
    <name evidence="2" type="ORF">FKR81_25790</name>
</gene>
<dbReference type="GO" id="GO:0016853">
    <property type="term" value="F:isomerase activity"/>
    <property type="evidence" value="ECO:0007669"/>
    <property type="project" value="UniProtKB-KW"/>
</dbReference>
<keyword evidence="2" id="KW-0413">Isomerase</keyword>
<dbReference type="Pfam" id="PF11716">
    <property type="entry name" value="MDMPI_N"/>
    <property type="match status" value="1"/>
</dbReference>
<dbReference type="SUPFAM" id="SSF55718">
    <property type="entry name" value="SCP-like"/>
    <property type="match status" value="1"/>
</dbReference>
<keyword evidence="2" id="KW-0670">Pyruvate</keyword>
<dbReference type="InterPro" id="IPR036527">
    <property type="entry name" value="SCP2_sterol-bd_dom_sf"/>
</dbReference>
<keyword evidence="3" id="KW-1185">Reference proteome</keyword>
<accession>A0A563EP78</accession>
<comment type="caution">
    <text evidence="2">The sequence shown here is derived from an EMBL/GenBank/DDBJ whole genome shotgun (WGS) entry which is preliminary data.</text>
</comment>
<dbReference type="OrthoDB" id="5118203at2"/>
<dbReference type="AlphaFoldDB" id="A0A563EP78"/>
<evidence type="ECO:0000313" key="3">
    <source>
        <dbReference type="Proteomes" id="UP000316639"/>
    </source>
</evidence>
<dbReference type="InterPro" id="IPR017517">
    <property type="entry name" value="Maleyloyr_isom"/>
</dbReference>
<dbReference type="EMBL" id="VOBR01000017">
    <property type="protein sequence ID" value="TWP49086.1"/>
    <property type="molecule type" value="Genomic_DNA"/>
</dbReference>
<evidence type="ECO:0000259" key="1">
    <source>
        <dbReference type="Pfam" id="PF11716"/>
    </source>
</evidence>
<dbReference type="GO" id="GO:0046872">
    <property type="term" value="F:metal ion binding"/>
    <property type="evidence" value="ECO:0007669"/>
    <property type="project" value="InterPro"/>
</dbReference>
<protein>
    <submittedName>
        <fullName evidence="2">Maleylpyruvate isomerase family mycothiol-dependent enzyme</fullName>
    </submittedName>
</protein>
<feature type="domain" description="Mycothiol-dependent maleylpyruvate isomerase metal-binding" evidence="1">
    <location>
        <begin position="7"/>
        <end position="139"/>
    </location>
</feature>
<organism evidence="2 3">
    <name type="scientific">Lentzea tibetensis</name>
    <dbReference type="NCBI Taxonomy" id="2591470"/>
    <lineage>
        <taxon>Bacteria</taxon>
        <taxon>Bacillati</taxon>
        <taxon>Actinomycetota</taxon>
        <taxon>Actinomycetes</taxon>
        <taxon>Pseudonocardiales</taxon>
        <taxon>Pseudonocardiaceae</taxon>
        <taxon>Lentzea</taxon>
    </lineage>
</organism>
<dbReference type="InterPro" id="IPR034660">
    <property type="entry name" value="DinB/YfiT-like"/>
</dbReference>
<dbReference type="SUPFAM" id="SSF109854">
    <property type="entry name" value="DinB/YfiT-like putative metalloenzymes"/>
    <property type="match status" value="1"/>
</dbReference>
<sequence length="201" mass="21723">MLCLKVLASCTRLTRLVRDLTDDDVRAPSALPGWTRGHVLAHIAGITDAMARQAENAIAGTLTEVYDGGRPARDAAIEAQAGRDADEHRAAITAAVARVAAAWASTEDWTRPTTYRSSDVTATVYCLWREIEIHTADLALAAPDWPAEFNAHTQEFLRVRVPEDVVLLGDPTDVTAWLAGRAYAGQVTAKIGDLPELGPWP</sequence>
<dbReference type="NCBIfam" id="TIGR03083">
    <property type="entry name" value="maleylpyruvate isomerase family mycothiol-dependent enzyme"/>
    <property type="match status" value="1"/>
</dbReference>
<dbReference type="Gene3D" id="1.20.120.450">
    <property type="entry name" value="dinb family like domain"/>
    <property type="match status" value="1"/>
</dbReference>
<name>A0A563EP78_9PSEU</name>
<reference evidence="2 3" key="1">
    <citation type="submission" date="2019-07" db="EMBL/GenBank/DDBJ databases">
        <title>Lentzea xizangensis sp. nov., isolated from Qinghai-Tibetan Plateau Soils.</title>
        <authorList>
            <person name="Huang J."/>
        </authorList>
    </citation>
    <scope>NUCLEOTIDE SEQUENCE [LARGE SCALE GENOMIC DNA]</scope>
    <source>
        <strain evidence="2 3">FXJ1.1311</strain>
    </source>
</reference>
<dbReference type="InterPro" id="IPR024344">
    <property type="entry name" value="MDMPI_metal-binding"/>
</dbReference>
<evidence type="ECO:0000313" key="2">
    <source>
        <dbReference type="EMBL" id="TWP49086.1"/>
    </source>
</evidence>
<proteinExistence type="predicted"/>
<dbReference type="Proteomes" id="UP000316639">
    <property type="component" value="Unassembled WGS sequence"/>
</dbReference>